<protein>
    <submittedName>
        <fullName evidence="1">Uncharacterized protein</fullName>
    </submittedName>
</protein>
<feature type="non-terminal residue" evidence="1">
    <location>
        <position position="121"/>
    </location>
</feature>
<dbReference type="EMBL" id="CAXKWB010116744">
    <property type="protein sequence ID" value="CAL4236017.1"/>
    <property type="molecule type" value="Genomic_DNA"/>
</dbReference>
<feature type="non-terminal residue" evidence="1">
    <location>
        <position position="1"/>
    </location>
</feature>
<name>A0AAV2SPN2_MEGNR</name>
<comment type="caution">
    <text evidence="1">The sequence shown here is derived from an EMBL/GenBank/DDBJ whole genome shotgun (WGS) entry which is preliminary data.</text>
</comment>
<evidence type="ECO:0000313" key="2">
    <source>
        <dbReference type="Proteomes" id="UP001497623"/>
    </source>
</evidence>
<dbReference type="AlphaFoldDB" id="A0AAV2SPN2"/>
<dbReference type="Proteomes" id="UP001497623">
    <property type="component" value="Unassembled WGS sequence"/>
</dbReference>
<proteinExistence type="predicted"/>
<reference evidence="1 2" key="1">
    <citation type="submission" date="2024-05" db="EMBL/GenBank/DDBJ databases">
        <authorList>
            <person name="Wallberg A."/>
        </authorList>
    </citation>
    <scope>NUCLEOTIDE SEQUENCE [LARGE SCALE GENOMIC DNA]</scope>
</reference>
<evidence type="ECO:0000313" key="1">
    <source>
        <dbReference type="EMBL" id="CAL4236017.1"/>
    </source>
</evidence>
<accession>A0AAV2SPN2</accession>
<gene>
    <name evidence="1" type="ORF">MNOR_LOCUS40160</name>
</gene>
<organism evidence="1 2">
    <name type="scientific">Meganyctiphanes norvegica</name>
    <name type="common">Northern krill</name>
    <name type="synonym">Thysanopoda norvegica</name>
    <dbReference type="NCBI Taxonomy" id="48144"/>
    <lineage>
        <taxon>Eukaryota</taxon>
        <taxon>Metazoa</taxon>
        <taxon>Ecdysozoa</taxon>
        <taxon>Arthropoda</taxon>
        <taxon>Crustacea</taxon>
        <taxon>Multicrustacea</taxon>
        <taxon>Malacostraca</taxon>
        <taxon>Eumalacostraca</taxon>
        <taxon>Eucarida</taxon>
        <taxon>Euphausiacea</taxon>
        <taxon>Euphausiidae</taxon>
        <taxon>Meganyctiphanes</taxon>
    </lineage>
</organism>
<sequence>EHIRHNPDQSQFSVFVEAPSRTNALILQNPYTYPRDNPSDVNSVLHLSSTFREEKHSLNSLEMLQGSADDLQVLQSSSAVKRSAEPEELPVLQSLSGDTAVNFLEPRPSVNPDAEVVVQDE</sequence>
<keyword evidence="2" id="KW-1185">Reference proteome</keyword>